<evidence type="ECO:0000256" key="6">
    <source>
        <dbReference type="ARBA" id="ARBA00023136"/>
    </source>
</evidence>
<dbReference type="PIRSF" id="PIRSF015974">
    <property type="entry name" value="CLN3_BTN1"/>
    <property type="match status" value="1"/>
</dbReference>
<feature type="transmembrane region" description="Helical" evidence="7">
    <location>
        <begin position="57"/>
        <end position="79"/>
    </location>
</feature>
<evidence type="ECO:0000313" key="8">
    <source>
        <dbReference type="Proteomes" id="UP000008854"/>
    </source>
</evidence>
<keyword evidence="6 7" id="KW-0472">Membrane</keyword>
<dbReference type="InterPro" id="IPR003492">
    <property type="entry name" value="Battenin_disease_Cln3"/>
</dbReference>
<dbReference type="GO" id="GO:0007040">
    <property type="term" value="P:lysosome organization"/>
    <property type="evidence" value="ECO:0007669"/>
    <property type="project" value="TreeGrafter"/>
</dbReference>
<accession>A0A5K4F3R0</accession>
<dbReference type="STRING" id="6183.A0A5K4F3R0"/>
<evidence type="ECO:0000256" key="1">
    <source>
        <dbReference type="ARBA" id="ARBA00004127"/>
    </source>
</evidence>
<dbReference type="InterPro" id="IPR036259">
    <property type="entry name" value="MFS_trans_sf"/>
</dbReference>
<dbReference type="Gene3D" id="1.20.1250.20">
    <property type="entry name" value="MFS general substrate transporter like domains"/>
    <property type="match status" value="1"/>
</dbReference>
<dbReference type="FunCoup" id="A0A5K4F3R0">
    <property type="interactions" value="146"/>
</dbReference>
<keyword evidence="4 7" id="KW-0812">Transmembrane</keyword>
<dbReference type="Pfam" id="PF02487">
    <property type="entry name" value="CLN3"/>
    <property type="match status" value="1"/>
</dbReference>
<dbReference type="AlphaFoldDB" id="A0A5K4F3R0"/>
<dbReference type="GO" id="GO:0012505">
    <property type="term" value="C:endomembrane system"/>
    <property type="evidence" value="ECO:0007669"/>
    <property type="project" value="UniProtKB-SubCell"/>
</dbReference>
<feature type="transmembrane region" description="Helical" evidence="7">
    <location>
        <begin position="464"/>
        <end position="485"/>
    </location>
</feature>
<protein>
    <recommendedName>
        <fullName evidence="7">Battenin</fullName>
    </recommendedName>
</protein>
<feature type="transmembrane region" description="Helical" evidence="7">
    <location>
        <begin position="191"/>
        <end position="210"/>
    </location>
</feature>
<evidence type="ECO:0000256" key="5">
    <source>
        <dbReference type="ARBA" id="ARBA00022989"/>
    </source>
</evidence>
<feature type="transmembrane region" description="Helical" evidence="7">
    <location>
        <begin position="399"/>
        <end position="420"/>
    </location>
</feature>
<dbReference type="GO" id="GO:0005765">
    <property type="term" value="C:lysosomal membrane"/>
    <property type="evidence" value="ECO:0007669"/>
    <property type="project" value="UniProtKB-SubCell"/>
</dbReference>
<sequence>MPLTLYDVYHQKVNRYLRIFPTEFHVLGQYIYSKMLSECCRYRYRCNHWKLRNYLAFWYFGLGNNFSYVIMLSAAVDIIRKHQHSQIEFTTNISTYHINCTEIGTGSVLLADILPSMIFKFISPLFIQKLHFHFKILCAVLLAINSFLMVSFSQSFSTSLFGIVSASLSSGIGDVTFLSMVAFFDKSCISAWSCGTGAAGLIGSLYYVGLTSVTTPEITLCIVIVVPCTTLLVYFFVLDRPHHEKFRLCFNPMVSSNNSTMSTERINTLVTSDESEHIEVVNDSEVITHSDGYIQLRNEDDMVYHDSSQIPNNSSLPVLNQQQPTWKIKLQLLKGMIISLFCLVSVYFFEYLINQSLFELLYFQNTRLTAPEQYRWYQVLYQIGVFLSRSSVNFIHFKTTWIMSLLQAINFVICLLQVIYSYIPHIWIMFMVIFYEGCLGGLTYVNTFYNILQETSPIYREYAMAMATVSDSIGVAGAGFLSVYLHNWLCNILT</sequence>
<feature type="transmembrane region" description="Helical" evidence="7">
    <location>
        <begin position="159"/>
        <end position="184"/>
    </location>
</feature>
<dbReference type="Proteomes" id="UP000008854">
    <property type="component" value="Unassembled WGS sequence"/>
</dbReference>
<dbReference type="WBParaSite" id="Smp_315580.1">
    <property type="protein sequence ID" value="Smp_315580.1"/>
    <property type="gene ID" value="Smp_315580"/>
</dbReference>
<evidence type="ECO:0000256" key="2">
    <source>
        <dbReference type="ARBA" id="ARBA00007467"/>
    </source>
</evidence>
<reference evidence="8" key="1">
    <citation type="journal article" date="2012" name="PLoS Negl. Trop. Dis.">
        <title>A systematically improved high quality genome and transcriptome of the human blood fluke Schistosoma mansoni.</title>
        <authorList>
            <person name="Protasio A.V."/>
            <person name="Tsai I.J."/>
            <person name="Babbage A."/>
            <person name="Nichol S."/>
            <person name="Hunt M."/>
            <person name="Aslett M.A."/>
            <person name="De Silva N."/>
            <person name="Velarde G.S."/>
            <person name="Anderson T.J."/>
            <person name="Clark R.C."/>
            <person name="Davidson C."/>
            <person name="Dillon G.P."/>
            <person name="Holroyd N.E."/>
            <person name="LoVerde P.T."/>
            <person name="Lloyd C."/>
            <person name="McQuillan J."/>
            <person name="Oliveira G."/>
            <person name="Otto T.D."/>
            <person name="Parker-Manuel S.J."/>
            <person name="Quail M.A."/>
            <person name="Wilson R.A."/>
            <person name="Zerlotini A."/>
            <person name="Dunne D.W."/>
            <person name="Berriman M."/>
        </authorList>
    </citation>
    <scope>NUCLEOTIDE SEQUENCE [LARGE SCALE GENOMIC DNA]</scope>
    <source>
        <strain evidence="8">Puerto Rican</strain>
    </source>
</reference>
<feature type="transmembrane region" description="Helical" evidence="7">
    <location>
        <begin position="132"/>
        <end position="153"/>
    </location>
</feature>
<dbReference type="PRINTS" id="PR01315">
    <property type="entry name" value="BATTENIN"/>
</dbReference>
<name>A0A5K4F3R0_SCHMA</name>
<dbReference type="PANTHER" id="PTHR10981:SF0">
    <property type="entry name" value="BATTENIN"/>
    <property type="match status" value="1"/>
</dbReference>
<organism evidence="8 9">
    <name type="scientific">Schistosoma mansoni</name>
    <name type="common">Blood fluke</name>
    <dbReference type="NCBI Taxonomy" id="6183"/>
    <lineage>
        <taxon>Eukaryota</taxon>
        <taxon>Metazoa</taxon>
        <taxon>Spiralia</taxon>
        <taxon>Lophotrochozoa</taxon>
        <taxon>Platyhelminthes</taxon>
        <taxon>Trematoda</taxon>
        <taxon>Digenea</taxon>
        <taxon>Strigeidida</taxon>
        <taxon>Schistosomatoidea</taxon>
        <taxon>Schistosomatidae</taxon>
        <taxon>Schistosoma</taxon>
    </lineage>
</organism>
<keyword evidence="3" id="KW-0813">Transport</keyword>
<dbReference type="PANTHER" id="PTHR10981">
    <property type="entry name" value="BATTENIN"/>
    <property type="match status" value="1"/>
</dbReference>
<evidence type="ECO:0000256" key="7">
    <source>
        <dbReference type="RuleBase" id="RU361113"/>
    </source>
</evidence>
<feature type="transmembrane region" description="Helical" evidence="7">
    <location>
        <begin position="426"/>
        <end position="452"/>
    </location>
</feature>
<comment type="subcellular location">
    <subcellularLocation>
        <location evidence="1">Endomembrane system</location>
        <topology evidence="1">Multi-pass membrane protein</topology>
    </subcellularLocation>
    <subcellularLocation>
        <location evidence="7">Lysosome membrane</location>
        <topology evidence="7">Multi-pass membrane protein</topology>
    </subcellularLocation>
</comment>
<proteinExistence type="inferred from homology"/>
<keyword evidence="7" id="KW-0458">Lysosome</keyword>
<keyword evidence="5 7" id="KW-1133">Transmembrane helix</keyword>
<evidence type="ECO:0000256" key="4">
    <source>
        <dbReference type="ARBA" id="ARBA00022692"/>
    </source>
</evidence>
<dbReference type="GO" id="GO:0051453">
    <property type="term" value="P:regulation of intracellular pH"/>
    <property type="evidence" value="ECO:0007669"/>
    <property type="project" value="TreeGrafter"/>
</dbReference>
<dbReference type="InterPro" id="IPR018460">
    <property type="entry name" value="Battenin_disease_Cln3_subgr"/>
</dbReference>
<feature type="transmembrane region" description="Helical" evidence="7">
    <location>
        <begin position="332"/>
        <end position="354"/>
    </location>
</feature>
<evidence type="ECO:0000256" key="3">
    <source>
        <dbReference type="ARBA" id="ARBA00022448"/>
    </source>
</evidence>
<feature type="transmembrane region" description="Helical" evidence="7">
    <location>
        <begin position="216"/>
        <end position="237"/>
    </location>
</feature>
<reference evidence="9" key="2">
    <citation type="submission" date="2019-11" db="UniProtKB">
        <authorList>
            <consortium name="WormBaseParasite"/>
        </authorList>
    </citation>
    <scope>IDENTIFICATION</scope>
    <source>
        <strain evidence="9">Puerto Rican</strain>
    </source>
</reference>
<evidence type="ECO:0000313" key="9">
    <source>
        <dbReference type="WBParaSite" id="Smp_315580.1"/>
    </source>
</evidence>
<dbReference type="InParanoid" id="A0A5K4F3R0"/>
<dbReference type="SUPFAM" id="SSF103473">
    <property type="entry name" value="MFS general substrate transporter"/>
    <property type="match status" value="1"/>
</dbReference>
<keyword evidence="8" id="KW-1185">Reference proteome</keyword>
<comment type="similarity">
    <text evidence="2 7">Belongs to the battenin family.</text>
</comment>